<evidence type="ECO:0000256" key="8">
    <source>
        <dbReference type="ARBA" id="ARBA00023163"/>
    </source>
</evidence>
<sequence length="495" mass="54190">MALTPKLELRHSQTLVMTPQLMQAIRLLQLSNMDLAAYVAEELEKNPLLEASDDQPRADPPAEGGETNGVSVETPSRADMEERLGTDLDNVFPDDPAAASATAPAKGEIGPDAASWGPGGRGEDSADLEAFVSADTTLPDHLERQLGVAVTDQRRLIIGSLLIGMIDDSGYLTDPLEPIAEQLGASMEEVEEVLRVIQTFDPAGVGARSLSECLAIQLRERNRYDPAMQTMVENIELLARRDLGRLRMLCGVDPDDLADMIAEIRALTPKPGLAFGAAPVQIVVPDVYVQMAPDGGWRVELNSSTLPRVLVNQDYHAVVSGRMRSTEEKSYLAECLQSANWLTRSLEQRARTILKVASEIVRQQDTFLVKGIAHLRPLNLKTVADAISMHESTVSRVTSNKYLATPRGIFEFKYFFSAAIGSSDGGESHSAEAVRHRIRQLIDEESAQRVLSDDTLVQKLQDEGIDIARRTVAKYREGMGIPSSVDRRRAKRATA</sequence>
<evidence type="ECO:0000256" key="10">
    <source>
        <dbReference type="SAM" id="MobiDB-lite"/>
    </source>
</evidence>
<dbReference type="Pfam" id="PF04963">
    <property type="entry name" value="Sigma54_CBD"/>
    <property type="match status" value="1"/>
</dbReference>
<dbReference type="Pfam" id="PF00309">
    <property type="entry name" value="Sigma54_AID"/>
    <property type="match status" value="1"/>
</dbReference>
<keyword evidence="3 9" id="KW-0808">Transferase</keyword>
<dbReference type="PRINTS" id="PR00045">
    <property type="entry name" value="SIGMA54FCT"/>
</dbReference>
<dbReference type="PANTHER" id="PTHR32248">
    <property type="entry name" value="RNA POLYMERASE SIGMA-54 FACTOR"/>
    <property type="match status" value="1"/>
</dbReference>
<dbReference type="InterPro" id="IPR038709">
    <property type="entry name" value="RpoN_core-bd_sf"/>
</dbReference>
<keyword evidence="7 9" id="KW-0238">DNA-binding</keyword>
<comment type="similarity">
    <text evidence="1 9">Belongs to the sigma-54 factor family.</text>
</comment>
<dbReference type="Proteomes" id="UP000602745">
    <property type="component" value="Unassembled WGS sequence"/>
</dbReference>
<dbReference type="Gene3D" id="1.10.10.60">
    <property type="entry name" value="Homeodomain-like"/>
    <property type="match status" value="1"/>
</dbReference>
<evidence type="ECO:0000259" key="12">
    <source>
        <dbReference type="Pfam" id="PF04963"/>
    </source>
</evidence>
<feature type="region of interest" description="Disordered" evidence="10">
    <location>
        <begin position="93"/>
        <end position="125"/>
    </location>
</feature>
<dbReference type="GO" id="GO:0016987">
    <property type="term" value="F:sigma factor activity"/>
    <property type="evidence" value="ECO:0007669"/>
    <property type="project" value="UniProtKB-KW"/>
</dbReference>
<gene>
    <name evidence="13" type="primary">rpoN2</name>
    <name evidence="13" type="ORF">GCM10007276_07280</name>
</gene>
<dbReference type="NCBIfam" id="NF004596">
    <property type="entry name" value="PRK05932.1-3"/>
    <property type="match status" value="1"/>
</dbReference>
<evidence type="ECO:0000256" key="1">
    <source>
        <dbReference type="ARBA" id="ARBA00008798"/>
    </source>
</evidence>
<dbReference type="Gene3D" id="1.10.10.1330">
    <property type="entry name" value="RNA polymerase sigma-54 factor, core-binding domain"/>
    <property type="match status" value="1"/>
</dbReference>
<evidence type="ECO:0000313" key="14">
    <source>
        <dbReference type="Proteomes" id="UP000602745"/>
    </source>
</evidence>
<dbReference type="InterPro" id="IPR007634">
    <property type="entry name" value="RNA_pol_sigma_54_DNA-bd"/>
</dbReference>
<keyword evidence="4 9" id="KW-0548">Nucleotidyltransferase</keyword>
<dbReference type="PROSITE" id="PS50044">
    <property type="entry name" value="SIGMA54_3"/>
    <property type="match status" value="1"/>
</dbReference>
<evidence type="ECO:0000313" key="13">
    <source>
        <dbReference type="EMBL" id="GGE32545.1"/>
    </source>
</evidence>
<proteinExistence type="inferred from homology"/>
<dbReference type="GO" id="GO:0001216">
    <property type="term" value="F:DNA-binding transcription activator activity"/>
    <property type="evidence" value="ECO:0007669"/>
    <property type="project" value="InterPro"/>
</dbReference>
<dbReference type="RefSeq" id="WP_188408325.1">
    <property type="nucleotide sequence ID" value="NZ_BMCP01000001.1"/>
</dbReference>
<feature type="region of interest" description="Disordered" evidence="10">
    <location>
        <begin position="48"/>
        <end position="77"/>
    </location>
</feature>
<dbReference type="PROSITE" id="PS00717">
    <property type="entry name" value="SIGMA54_1"/>
    <property type="match status" value="1"/>
</dbReference>
<evidence type="ECO:0000256" key="5">
    <source>
        <dbReference type="ARBA" id="ARBA00023015"/>
    </source>
</evidence>
<keyword evidence="8 9" id="KW-0804">Transcription</keyword>
<dbReference type="InterPro" id="IPR000394">
    <property type="entry name" value="RNA_pol_sigma_54"/>
</dbReference>
<dbReference type="GO" id="GO:0016779">
    <property type="term" value="F:nucleotidyltransferase activity"/>
    <property type="evidence" value="ECO:0007669"/>
    <property type="project" value="UniProtKB-KW"/>
</dbReference>
<comment type="function">
    <text evidence="9">Sigma factors are initiation factors that promote the attachment of RNA polymerase to specific initiation sites and are then released.</text>
</comment>
<keyword evidence="6 9" id="KW-0731">Sigma factor</keyword>
<dbReference type="NCBIfam" id="TIGR02395">
    <property type="entry name" value="rpoN_sigma"/>
    <property type="match status" value="1"/>
</dbReference>
<feature type="domain" description="RNA polymerase sigma factor 54 core-binding" evidence="12">
    <location>
        <begin position="128"/>
        <end position="315"/>
    </location>
</feature>
<keyword evidence="2 9" id="KW-0240">DNA-directed RNA polymerase</keyword>
<comment type="caution">
    <text evidence="13">The sequence shown here is derived from an EMBL/GenBank/DDBJ whole genome shotgun (WGS) entry which is preliminary data.</text>
</comment>
<dbReference type="PANTHER" id="PTHR32248:SF4">
    <property type="entry name" value="RNA POLYMERASE SIGMA-54 FACTOR"/>
    <property type="match status" value="1"/>
</dbReference>
<feature type="compositionally biased region" description="Low complexity" evidence="10">
    <location>
        <begin position="93"/>
        <end position="105"/>
    </location>
</feature>
<dbReference type="GO" id="GO:0006352">
    <property type="term" value="P:DNA-templated transcription initiation"/>
    <property type="evidence" value="ECO:0007669"/>
    <property type="project" value="InterPro"/>
</dbReference>
<dbReference type="PROSITE" id="PS00718">
    <property type="entry name" value="SIGMA54_2"/>
    <property type="match status" value="1"/>
</dbReference>
<organism evidence="13 14">
    <name type="scientific">Agaricicola taiwanensis</name>
    <dbReference type="NCBI Taxonomy" id="591372"/>
    <lineage>
        <taxon>Bacteria</taxon>
        <taxon>Pseudomonadati</taxon>
        <taxon>Pseudomonadota</taxon>
        <taxon>Alphaproteobacteria</taxon>
        <taxon>Rhodobacterales</taxon>
        <taxon>Paracoccaceae</taxon>
        <taxon>Agaricicola</taxon>
    </lineage>
</organism>
<dbReference type="GO" id="GO:0003677">
    <property type="term" value="F:DNA binding"/>
    <property type="evidence" value="ECO:0007669"/>
    <property type="project" value="UniProtKB-KW"/>
</dbReference>
<dbReference type="PIRSF" id="PIRSF000774">
    <property type="entry name" value="RpoN"/>
    <property type="match status" value="1"/>
</dbReference>
<dbReference type="InterPro" id="IPR007046">
    <property type="entry name" value="RNA_pol_sigma_54_core-bd"/>
</dbReference>
<dbReference type="NCBIfam" id="NF009118">
    <property type="entry name" value="PRK12469.1"/>
    <property type="match status" value="1"/>
</dbReference>
<name>A0A8J2VMG9_9RHOB</name>
<evidence type="ECO:0000256" key="3">
    <source>
        <dbReference type="ARBA" id="ARBA00022679"/>
    </source>
</evidence>
<accession>A0A8J2VMG9</accession>
<evidence type="ECO:0000259" key="11">
    <source>
        <dbReference type="Pfam" id="PF04552"/>
    </source>
</evidence>
<feature type="domain" description="RNA polymerase sigma factor 54 DNA-binding" evidence="11">
    <location>
        <begin position="330"/>
        <end position="489"/>
    </location>
</feature>
<dbReference type="EMBL" id="BMCP01000001">
    <property type="protein sequence ID" value="GGE32545.1"/>
    <property type="molecule type" value="Genomic_DNA"/>
</dbReference>
<evidence type="ECO:0000256" key="2">
    <source>
        <dbReference type="ARBA" id="ARBA00022478"/>
    </source>
</evidence>
<dbReference type="Pfam" id="PF04552">
    <property type="entry name" value="Sigma54_DBD"/>
    <property type="match status" value="1"/>
</dbReference>
<evidence type="ECO:0000256" key="6">
    <source>
        <dbReference type="ARBA" id="ARBA00023082"/>
    </source>
</evidence>
<evidence type="ECO:0000256" key="7">
    <source>
        <dbReference type="ARBA" id="ARBA00023125"/>
    </source>
</evidence>
<keyword evidence="14" id="KW-1185">Reference proteome</keyword>
<dbReference type="GO" id="GO:0000428">
    <property type="term" value="C:DNA-directed RNA polymerase complex"/>
    <property type="evidence" value="ECO:0007669"/>
    <property type="project" value="UniProtKB-KW"/>
</dbReference>
<reference evidence="13" key="2">
    <citation type="submission" date="2020-09" db="EMBL/GenBank/DDBJ databases">
        <authorList>
            <person name="Sun Q."/>
            <person name="Sedlacek I."/>
        </authorList>
    </citation>
    <scope>NUCLEOTIDE SEQUENCE</scope>
    <source>
        <strain evidence="13">CCM 7684</strain>
    </source>
</reference>
<protein>
    <recommendedName>
        <fullName evidence="9">RNA polymerase sigma-54 factor</fullName>
    </recommendedName>
</protein>
<evidence type="ECO:0000256" key="9">
    <source>
        <dbReference type="PIRNR" id="PIRNR000774"/>
    </source>
</evidence>
<reference evidence="13" key="1">
    <citation type="journal article" date="2014" name="Int. J. Syst. Evol. Microbiol.">
        <title>Complete genome sequence of Corynebacterium casei LMG S-19264T (=DSM 44701T), isolated from a smear-ripened cheese.</title>
        <authorList>
            <consortium name="US DOE Joint Genome Institute (JGI-PGF)"/>
            <person name="Walter F."/>
            <person name="Albersmeier A."/>
            <person name="Kalinowski J."/>
            <person name="Ruckert C."/>
        </authorList>
    </citation>
    <scope>NUCLEOTIDE SEQUENCE</scope>
    <source>
        <strain evidence="13">CCM 7684</strain>
    </source>
</reference>
<evidence type="ECO:0000256" key="4">
    <source>
        <dbReference type="ARBA" id="ARBA00022695"/>
    </source>
</evidence>
<keyword evidence="5 9" id="KW-0805">Transcription regulation</keyword>
<dbReference type="AlphaFoldDB" id="A0A8J2VMG9"/>